<accession>A0ABU8QK58</accession>
<dbReference type="RefSeq" id="WP_339404472.1">
    <property type="nucleotide sequence ID" value="NZ_JBBGAZ010000011.1"/>
</dbReference>
<organism evidence="1 2">
    <name type="scientific">Cognatishimia coralii</name>
    <dbReference type="NCBI Taxonomy" id="3083254"/>
    <lineage>
        <taxon>Bacteria</taxon>
        <taxon>Pseudomonadati</taxon>
        <taxon>Pseudomonadota</taxon>
        <taxon>Alphaproteobacteria</taxon>
        <taxon>Rhodobacterales</taxon>
        <taxon>Paracoccaceae</taxon>
        <taxon>Cognatishimia</taxon>
    </lineage>
</organism>
<keyword evidence="2" id="KW-1185">Reference proteome</keyword>
<sequence>MTISRRKAIALVGGGVILAAAATTGYRVTRSPQAAVKPWELAGTYAEPRQKALSFALLSPNPHNLQPWLVDLSEPDTVVLYANPDKLLPETDPMSRQITIGLGAFLEVMRIAAAQDGFRVDLDYFPDGFDAKALDTRPIARAVFVKDAAQDPDPLFAHVLTRRSNKEPYDTSRPVSGSTVEVLKAASSDLAFGSTLDAEDIAYFRDLTTKALFVELNTPRTHMESVEVFRIGHKEVDASPDGIDLSGPMFESLKLAGLFDREQAADPTSMSFQAGLDMVAGYCETAMGYVWLTTATNTRIDQLNAGRNWVRVNLAATGMGLGIHPLSQALQEYPEMAAHYRDIHARLAPEGGTVQMFGRIGYGPDLPPSPRWSLEHKIVAS</sequence>
<name>A0ABU8QK58_9RHOB</name>
<evidence type="ECO:0000313" key="1">
    <source>
        <dbReference type="EMBL" id="MEJ5219721.1"/>
    </source>
</evidence>
<dbReference type="NCBIfam" id="NF047509">
    <property type="entry name" value="Rv3131_FMN_oxido"/>
    <property type="match status" value="1"/>
</dbReference>
<gene>
    <name evidence="1" type="ORF">WG622_15800</name>
</gene>
<dbReference type="SUPFAM" id="SSF55469">
    <property type="entry name" value="FMN-dependent nitroreductase-like"/>
    <property type="match status" value="1"/>
</dbReference>
<dbReference type="EMBL" id="JBBGAZ010000011">
    <property type="protein sequence ID" value="MEJ5219721.1"/>
    <property type="molecule type" value="Genomic_DNA"/>
</dbReference>
<evidence type="ECO:0000313" key="2">
    <source>
        <dbReference type="Proteomes" id="UP001368270"/>
    </source>
</evidence>
<proteinExistence type="predicted"/>
<protein>
    <submittedName>
        <fullName evidence="1">Twin-arginine translocation pathway signal protein</fullName>
    </submittedName>
</protein>
<dbReference type="Gene3D" id="3.40.109.10">
    <property type="entry name" value="NADH Oxidase"/>
    <property type="match status" value="1"/>
</dbReference>
<dbReference type="InterPro" id="IPR000415">
    <property type="entry name" value="Nitroreductase-like"/>
</dbReference>
<reference evidence="1 2" key="1">
    <citation type="submission" date="2024-03" db="EMBL/GenBank/DDBJ databases">
        <title>Cognatishimia coralii sp. nov., a marine bacterium isolated from coral surrounding seawater.</title>
        <authorList>
            <person name="Liu X."/>
            <person name="Liu S."/>
            <person name="Sun H."/>
            <person name="Zhang Y."/>
        </authorList>
    </citation>
    <scope>NUCLEOTIDE SEQUENCE [LARGE SCALE GENOMIC DNA]</scope>
    <source>
        <strain evidence="1 2">D5M38</strain>
    </source>
</reference>
<comment type="caution">
    <text evidence="1">The sequence shown here is derived from an EMBL/GenBank/DDBJ whole genome shotgun (WGS) entry which is preliminary data.</text>
</comment>
<dbReference type="Proteomes" id="UP001368270">
    <property type="component" value="Unassembled WGS sequence"/>
</dbReference>